<protein>
    <submittedName>
        <fullName evidence="4">D-alanyl-D-alanine carboxypeptidase/D-alanyl-D-alanine-endopeptidase</fullName>
        <ecNumber evidence="4">3.4.16.4</ecNumber>
    </submittedName>
</protein>
<dbReference type="PRINTS" id="PR00922">
    <property type="entry name" value="DADACBPTASE3"/>
</dbReference>
<comment type="similarity">
    <text evidence="1">Belongs to the peptidase S13 family.</text>
</comment>
<keyword evidence="4" id="KW-0121">Carboxypeptidase</keyword>
<comment type="caution">
    <text evidence="4">The sequence shown here is derived from an EMBL/GenBank/DDBJ whole genome shotgun (WGS) entry which is preliminary data.</text>
</comment>
<dbReference type="EMBL" id="JAJITD010000007">
    <property type="protein sequence ID" value="MCC8394089.1"/>
    <property type="molecule type" value="Genomic_DNA"/>
</dbReference>
<dbReference type="EC" id="3.4.16.4" evidence="4"/>
<keyword evidence="5" id="KW-1185">Reference proteome</keyword>
<dbReference type="Proteomes" id="UP001431019">
    <property type="component" value="Unassembled WGS sequence"/>
</dbReference>
<keyword evidence="2 4" id="KW-0378">Hydrolase</keyword>
<dbReference type="SUPFAM" id="SSF56601">
    <property type="entry name" value="beta-lactamase/transpeptidase-like"/>
    <property type="match status" value="1"/>
</dbReference>
<name>A0ABS8JWM3_9BURK</name>
<evidence type="ECO:0000256" key="1">
    <source>
        <dbReference type="ARBA" id="ARBA00006096"/>
    </source>
</evidence>
<accession>A0ABS8JWM3</accession>
<sequence length="539" mass="56987">MTLALQSSVARRLPVHAASLPRRLASRAAVGLLAAALGTTALLPQTAQARAKAAHPSVNVTTVLPQPVMAGLQRAHVPLSSISVVVEKVGDRTPILALNAGKPMMPASTMKLVTTYSGLSILGPDYRWRTSAYADGTLDASGVLHGNLYIQGTGDPKLVPEELIDLVQKIRKAGINGIDGALVLDKRYFDPSTRDLPAFDDDVTAPYNVGPDPLLYAFKALSFTLTPSPDGTVAIDVLPALAQLRIDNQLRATNGPCRGELPTPSVTPQPDGTLVASFAGDFPTRCDARTVNVAVLDHSTFFAGGFLALWQQTGATFHGTTREGAVPRGAKLVATHESPVLSDVVRDINKFSNNTMARNLFLTIGAVEDKAPATTANAARAVEDFLRRDSLNTEYLTLANGSGLSRDEHITALALADLLQRANASPVAQAFVESLPIAGVDGTMRNRLTNLGAGGNAHIKTGTLRDVRAIAGYVASADGNSYVVVSLINDPHSEAARAAHDALLEWVYEGPAQGFTKVSAPVEEPRAKPRKNPRKRAGH</sequence>
<dbReference type="Gene3D" id="3.50.80.20">
    <property type="entry name" value="D-Ala-D-Ala carboxypeptidase C, peptidase S13"/>
    <property type="match status" value="1"/>
</dbReference>
<dbReference type="GO" id="GO:0009002">
    <property type="term" value="F:serine-type D-Ala-D-Ala carboxypeptidase activity"/>
    <property type="evidence" value="ECO:0007669"/>
    <property type="project" value="UniProtKB-EC"/>
</dbReference>
<feature type="compositionally biased region" description="Basic residues" evidence="3">
    <location>
        <begin position="528"/>
        <end position="539"/>
    </location>
</feature>
<dbReference type="PANTHER" id="PTHR30023">
    <property type="entry name" value="D-ALANYL-D-ALANINE CARBOXYPEPTIDASE"/>
    <property type="match status" value="1"/>
</dbReference>
<evidence type="ECO:0000256" key="2">
    <source>
        <dbReference type="ARBA" id="ARBA00022801"/>
    </source>
</evidence>
<evidence type="ECO:0000256" key="3">
    <source>
        <dbReference type="SAM" id="MobiDB-lite"/>
    </source>
</evidence>
<organism evidence="4 5">
    <name type="scientific">Paraburkholderia sejongensis</name>
    <dbReference type="NCBI Taxonomy" id="2886946"/>
    <lineage>
        <taxon>Bacteria</taxon>
        <taxon>Pseudomonadati</taxon>
        <taxon>Pseudomonadota</taxon>
        <taxon>Betaproteobacteria</taxon>
        <taxon>Burkholderiales</taxon>
        <taxon>Burkholderiaceae</taxon>
        <taxon>Paraburkholderia</taxon>
    </lineage>
</organism>
<dbReference type="Pfam" id="PF02113">
    <property type="entry name" value="Peptidase_S13"/>
    <property type="match status" value="1"/>
</dbReference>
<gene>
    <name evidence="4" type="primary">dacB</name>
    <name evidence="4" type="ORF">LJ656_15945</name>
</gene>
<proteinExistence type="inferred from homology"/>
<dbReference type="PANTHER" id="PTHR30023:SF0">
    <property type="entry name" value="PENICILLIN-SENSITIVE CARBOXYPEPTIDASE A"/>
    <property type="match status" value="1"/>
</dbReference>
<keyword evidence="4" id="KW-0645">Protease</keyword>
<reference evidence="4 5" key="1">
    <citation type="submission" date="2021-11" db="EMBL/GenBank/DDBJ databases">
        <authorList>
            <person name="Oh E.-T."/>
            <person name="Kim S.-B."/>
        </authorList>
    </citation>
    <scope>NUCLEOTIDE SEQUENCE [LARGE SCALE GENOMIC DNA]</scope>
    <source>
        <strain evidence="4 5">MMS20-SJTR3</strain>
    </source>
</reference>
<evidence type="ECO:0000313" key="4">
    <source>
        <dbReference type="EMBL" id="MCC8394089.1"/>
    </source>
</evidence>
<dbReference type="InterPro" id="IPR012338">
    <property type="entry name" value="Beta-lactam/transpept-like"/>
</dbReference>
<evidence type="ECO:0000313" key="5">
    <source>
        <dbReference type="Proteomes" id="UP001431019"/>
    </source>
</evidence>
<dbReference type="RefSeq" id="WP_230510371.1">
    <property type="nucleotide sequence ID" value="NZ_JAJITD010000007.1"/>
</dbReference>
<dbReference type="NCBIfam" id="TIGR00666">
    <property type="entry name" value="PBP4"/>
    <property type="match status" value="1"/>
</dbReference>
<dbReference type="InterPro" id="IPR000667">
    <property type="entry name" value="Peptidase_S13"/>
</dbReference>
<feature type="region of interest" description="Disordered" evidence="3">
    <location>
        <begin position="517"/>
        <end position="539"/>
    </location>
</feature>
<dbReference type="Gene3D" id="3.40.710.10">
    <property type="entry name" value="DD-peptidase/beta-lactamase superfamily"/>
    <property type="match status" value="1"/>
</dbReference>